<dbReference type="InterPro" id="IPR001881">
    <property type="entry name" value="EGF-like_Ca-bd_dom"/>
</dbReference>
<name>A0A5N5SQA4_9CRUS</name>
<evidence type="ECO:0000313" key="12">
    <source>
        <dbReference type="Proteomes" id="UP000326759"/>
    </source>
</evidence>
<keyword evidence="3 9" id="KW-0245">EGF-like domain</keyword>
<feature type="domain" description="EGF-like" evidence="10">
    <location>
        <begin position="212"/>
        <end position="250"/>
    </location>
</feature>
<keyword evidence="7" id="KW-1015">Disulfide bond</keyword>
<reference evidence="11 12" key="1">
    <citation type="journal article" date="2019" name="PLoS Biol.">
        <title>Sex chromosomes control vertical transmission of feminizing Wolbachia symbionts in an isopod.</title>
        <authorList>
            <person name="Becking T."/>
            <person name="Chebbi M.A."/>
            <person name="Giraud I."/>
            <person name="Moumen B."/>
            <person name="Laverre T."/>
            <person name="Caubet Y."/>
            <person name="Peccoud J."/>
            <person name="Gilbert C."/>
            <person name="Cordaux R."/>
        </authorList>
    </citation>
    <scope>NUCLEOTIDE SEQUENCE [LARGE SCALE GENOMIC DNA]</scope>
    <source>
        <strain evidence="11">ANa2</strain>
        <tissue evidence="11">Whole body excluding digestive tract and cuticle</tissue>
    </source>
</reference>
<dbReference type="PANTHER" id="PTHR24039:SF28">
    <property type="entry name" value="EGF-LIKE DOMAIN-CONTAINING PROTEIN"/>
    <property type="match status" value="1"/>
</dbReference>
<comment type="caution">
    <text evidence="9">Lacks conserved residue(s) required for the propagation of feature annotation.</text>
</comment>
<dbReference type="InterPro" id="IPR018097">
    <property type="entry name" value="EGF_Ca-bd_CS"/>
</dbReference>
<dbReference type="FunFam" id="2.10.25.10:FF:000005">
    <property type="entry name" value="Fibrillin 2"/>
    <property type="match status" value="1"/>
</dbReference>
<evidence type="ECO:0000256" key="7">
    <source>
        <dbReference type="ARBA" id="ARBA00023157"/>
    </source>
</evidence>
<dbReference type="SUPFAM" id="SSF57184">
    <property type="entry name" value="Growth factor receptor domain"/>
    <property type="match status" value="2"/>
</dbReference>
<protein>
    <submittedName>
        <fullName evidence="11">Hemicentin-2</fullName>
    </submittedName>
</protein>
<dbReference type="GO" id="GO:0005509">
    <property type="term" value="F:calcium ion binding"/>
    <property type="evidence" value="ECO:0007669"/>
    <property type="project" value="InterPro"/>
</dbReference>
<dbReference type="AlphaFoldDB" id="A0A5N5SQA4"/>
<feature type="domain" description="EGF-like" evidence="10">
    <location>
        <begin position="255"/>
        <end position="295"/>
    </location>
</feature>
<evidence type="ECO:0000256" key="3">
    <source>
        <dbReference type="ARBA" id="ARBA00022536"/>
    </source>
</evidence>
<dbReference type="CDD" id="cd00054">
    <property type="entry name" value="EGF_CA"/>
    <property type="match status" value="3"/>
</dbReference>
<sequence length="358" mass="40504">EFTQTDKSSLYVSSKRTFAVNGYHHPYTWTETVDYDRSLGTMPFLRQTLHANSVSASYRCLSGVEGSNAKGELALMVSSVIMPSSENSTCPDGFTYTDKEDSMALCLDNDECLLRRVEVFSLLQECHVDECAEEEPACEQRCQNLIGSYRCECFRGFNIDATLGHCIDVDECSTFQHNCTDDQKCRNYDGGFSCVVNCPVGLRLTANGSCIDINECAELTAGCHYTQRCENMWGRYRCSCQKGFKSMGPGHPCLDINECHTSPPPCNYECRNLIGDYECICPPGFRRLRDRKTCIASYQYAEHPRTGQAYYPQPQLRRRPSLPGFSSKEYQHRLLRRVYKVKNCPKGLIQDGDQCKGI</sequence>
<dbReference type="InterPro" id="IPR000152">
    <property type="entry name" value="EGF-type_Asp/Asn_hydroxyl_site"/>
</dbReference>
<evidence type="ECO:0000256" key="9">
    <source>
        <dbReference type="PROSITE-ProRule" id="PRU00076"/>
    </source>
</evidence>
<dbReference type="PROSITE" id="PS50026">
    <property type="entry name" value="EGF_3"/>
    <property type="match status" value="2"/>
</dbReference>
<accession>A0A5N5SQA4</accession>
<dbReference type="PANTHER" id="PTHR24039">
    <property type="entry name" value="FIBRILLIN-RELATED"/>
    <property type="match status" value="1"/>
</dbReference>
<keyword evidence="2" id="KW-0964">Secreted</keyword>
<dbReference type="SMART" id="SM00179">
    <property type="entry name" value="EGF_CA"/>
    <property type="match status" value="4"/>
</dbReference>
<keyword evidence="8" id="KW-0325">Glycoprotein</keyword>
<dbReference type="PROSITE" id="PS00010">
    <property type="entry name" value="ASX_HYDROXYL"/>
    <property type="match status" value="2"/>
</dbReference>
<keyword evidence="5" id="KW-0677">Repeat</keyword>
<evidence type="ECO:0000256" key="6">
    <source>
        <dbReference type="ARBA" id="ARBA00022837"/>
    </source>
</evidence>
<proteinExistence type="predicted"/>
<evidence type="ECO:0000256" key="1">
    <source>
        <dbReference type="ARBA" id="ARBA00004613"/>
    </source>
</evidence>
<keyword evidence="4" id="KW-0732">Signal</keyword>
<evidence type="ECO:0000256" key="4">
    <source>
        <dbReference type="ARBA" id="ARBA00022729"/>
    </source>
</evidence>
<comment type="subcellular location">
    <subcellularLocation>
        <location evidence="1">Secreted</location>
    </subcellularLocation>
</comment>
<evidence type="ECO:0000259" key="10">
    <source>
        <dbReference type="PROSITE" id="PS50026"/>
    </source>
</evidence>
<dbReference type="GO" id="GO:0005576">
    <property type="term" value="C:extracellular region"/>
    <property type="evidence" value="ECO:0007669"/>
    <property type="project" value="UniProtKB-SubCell"/>
</dbReference>
<organism evidence="11 12">
    <name type="scientific">Armadillidium nasatum</name>
    <dbReference type="NCBI Taxonomy" id="96803"/>
    <lineage>
        <taxon>Eukaryota</taxon>
        <taxon>Metazoa</taxon>
        <taxon>Ecdysozoa</taxon>
        <taxon>Arthropoda</taxon>
        <taxon>Crustacea</taxon>
        <taxon>Multicrustacea</taxon>
        <taxon>Malacostraca</taxon>
        <taxon>Eumalacostraca</taxon>
        <taxon>Peracarida</taxon>
        <taxon>Isopoda</taxon>
        <taxon>Oniscidea</taxon>
        <taxon>Crinocheta</taxon>
        <taxon>Armadillidiidae</taxon>
        <taxon>Armadillidium</taxon>
    </lineage>
</organism>
<dbReference type="InterPro" id="IPR049883">
    <property type="entry name" value="NOTCH1_EGF-like"/>
</dbReference>
<dbReference type="OrthoDB" id="6376919at2759"/>
<evidence type="ECO:0000256" key="5">
    <source>
        <dbReference type="ARBA" id="ARBA00022737"/>
    </source>
</evidence>
<keyword evidence="6" id="KW-0106">Calcium</keyword>
<dbReference type="Pfam" id="PF07645">
    <property type="entry name" value="EGF_CA"/>
    <property type="match status" value="4"/>
</dbReference>
<evidence type="ECO:0000313" key="11">
    <source>
        <dbReference type="EMBL" id="KAB7496284.1"/>
    </source>
</evidence>
<evidence type="ECO:0000256" key="2">
    <source>
        <dbReference type="ARBA" id="ARBA00022525"/>
    </source>
</evidence>
<dbReference type="SMART" id="SM00181">
    <property type="entry name" value="EGF"/>
    <property type="match status" value="4"/>
</dbReference>
<dbReference type="FunFam" id="2.10.25.10:FF:000014">
    <property type="entry name" value="Latent-transforming growth factor beta-binding protein 3"/>
    <property type="match status" value="1"/>
</dbReference>
<dbReference type="InterPro" id="IPR009030">
    <property type="entry name" value="Growth_fac_rcpt_cys_sf"/>
</dbReference>
<dbReference type="EMBL" id="SEYY01021545">
    <property type="protein sequence ID" value="KAB7496284.1"/>
    <property type="molecule type" value="Genomic_DNA"/>
</dbReference>
<gene>
    <name evidence="11" type="primary">Hmcn2</name>
    <name evidence="11" type="ORF">Anas_07052</name>
</gene>
<evidence type="ECO:0000256" key="8">
    <source>
        <dbReference type="ARBA" id="ARBA00023180"/>
    </source>
</evidence>
<keyword evidence="12" id="KW-1185">Reference proteome</keyword>
<dbReference type="Gene3D" id="2.10.25.10">
    <property type="entry name" value="Laminin"/>
    <property type="match status" value="4"/>
</dbReference>
<dbReference type="Proteomes" id="UP000326759">
    <property type="component" value="Unassembled WGS sequence"/>
</dbReference>
<feature type="non-terminal residue" evidence="11">
    <location>
        <position position="1"/>
    </location>
</feature>
<dbReference type="PROSITE" id="PS01187">
    <property type="entry name" value="EGF_CA"/>
    <property type="match status" value="2"/>
</dbReference>
<comment type="caution">
    <text evidence="11">The sequence shown here is derived from an EMBL/GenBank/DDBJ whole genome shotgun (WGS) entry which is preliminary data.</text>
</comment>
<dbReference type="InterPro" id="IPR000742">
    <property type="entry name" value="EGF"/>
</dbReference>
<dbReference type="PROSITE" id="PS01186">
    <property type="entry name" value="EGF_2"/>
    <property type="match status" value="2"/>
</dbReference>